<evidence type="ECO:0000259" key="1">
    <source>
        <dbReference type="Pfam" id="PF07883"/>
    </source>
</evidence>
<dbReference type="SUPFAM" id="SSF51182">
    <property type="entry name" value="RmlC-like cupins"/>
    <property type="match status" value="1"/>
</dbReference>
<sequence>MIIHSVKETQTVETPHKVDVRKLYDHDNAQVMHISLEPGESLKPHITPVDVFFYILEGTPEVRVGDETLTVEKDSLVESPKNIIHCLANNSASPARILVVKSPKPTSQSRLL</sequence>
<dbReference type="InterPro" id="IPR011051">
    <property type="entry name" value="RmlC_Cupin_sf"/>
</dbReference>
<gene>
    <name evidence="2" type="ORF">N2K84_18410</name>
</gene>
<proteinExistence type="predicted"/>
<dbReference type="RefSeq" id="WP_282593304.1">
    <property type="nucleotide sequence ID" value="NZ_JAPAAF010000047.1"/>
</dbReference>
<dbReference type="Gene3D" id="2.60.120.10">
    <property type="entry name" value="Jelly Rolls"/>
    <property type="match status" value="1"/>
</dbReference>
<feature type="domain" description="Cupin type-2" evidence="1">
    <location>
        <begin position="33"/>
        <end position="100"/>
    </location>
</feature>
<keyword evidence="3" id="KW-1185">Reference proteome</keyword>
<evidence type="ECO:0000313" key="2">
    <source>
        <dbReference type="EMBL" id="MCW0484713.1"/>
    </source>
</evidence>
<dbReference type="Pfam" id="PF07883">
    <property type="entry name" value="Cupin_2"/>
    <property type="match status" value="1"/>
</dbReference>
<dbReference type="PANTHER" id="PTHR37694">
    <property type="entry name" value="SLR8022 PROTEIN"/>
    <property type="match status" value="1"/>
</dbReference>
<dbReference type="PANTHER" id="PTHR37694:SF1">
    <property type="entry name" value="SLR8022 PROTEIN"/>
    <property type="match status" value="1"/>
</dbReference>
<organism evidence="2 3">
    <name type="scientific">Gaoshiqia sediminis</name>
    <dbReference type="NCBI Taxonomy" id="2986998"/>
    <lineage>
        <taxon>Bacteria</taxon>
        <taxon>Pseudomonadati</taxon>
        <taxon>Bacteroidota</taxon>
        <taxon>Bacteroidia</taxon>
        <taxon>Marinilabiliales</taxon>
        <taxon>Prolixibacteraceae</taxon>
        <taxon>Gaoshiqia</taxon>
    </lineage>
</organism>
<protein>
    <submittedName>
        <fullName evidence="2">Cupin domain-containing protein</fullName>
    </submittedName>
</protein>
<dbReference type="CDD" id="cd06984">
    <property type="entry name" value="cupin_Moth_1897"/>
    <property type="match status" value="1"/>
</dbReference>
<name>A0AA42C778_9BACT</name>
<accession>A0AA42C778</accession>
<dbReference type="InterPro" id="IPR014710">
    <property type="entry name" value="RmlC-like_jellyroll"/>
</dbReference>
<reference evidence="2" key="1">
    <citation type="submission" date="2022-10" db="EMBL/GenBank/DDBJ databases">
        <title>Gaoshiqiia sediminis gen. nov., sp. nov., isolated from coastal sediment.</title>
        <authorList>
            <person name="Yu W.X."/>
            <person name="Mu D.S."/>
            <person name="Du J.Z."/>
            <person name="Liang Y.Q."/>
        </authorList>
    </citation>
    <scope>NUCLEOTIDE SEQUENCE</scope>
    <source>
        <strain evidence="2">A06</strain>
    </source>
</reference>
<evidence type="ECO:0000313" key="3">
    <source>
        <dbReference type="Proteomes" id="UP001163821"/>
    </source>
</evidence>
<dbReference type="EMBL" id="JAPAAF010000047">
    <property type="protein sequence ID" value="MCW0484713.1"/>
    <property type="molecule type" value="Genomic_DNA"/>
</dbReference>
<dbReference type="AlphaFoldDB" id="A0AA42C778"/>
<dbReference type="InterPro" id="IPR013096">
    <property type="entry name" value="Cupin_2"/>
</dbReference>
<comment type="caution">
    <text evidence="2">The sequence shown here is derived from an EMBL/GenBank/DDBJ whole genome shotgun (WGS) entry which is preliminary data.</text>
</comment>
<dbReference type="Proteomes" id="UP001163821">
    <property type="component" value="Unassembled WGS sequence"/>
</dbReference>